<dbReference type="SMART" id="SM00825">
    <property type="entry name" value="PKS_KS"/>
    <property type="match status" value="1"/>
</dbReference>
<sequence>MTSQLVRRLSYAATGRQRSRRVVVTGMGLITCLGVGTDHVWPRLLAGECGITALDAEKYNNIPCKVAGVVPRGPEPGQLNLDDHTSRAERRIMSLGSCYALVAASEALRQAHWSPKTEEEKCRSGVAVGMGMVDLDEIVETGTALLGKVGYRKVNPYFIPHILVNMAAGHISLKYGLKGVNHAVSTACATGVHAIGDASRFIAHGDVDVMVCGGAEAAVTPLGVAGFARMRALVTTFNDRPKEACRPFDRERDGFVMAEGAGVLVLEELEHALARKADIYGEILGYGLSGDANHVSAPTADGDGAYRCMSAALRDAGVNICDLGYINAHATSTPLGDEAESKAIARLLGPCNSDVYVSSTKGAVGHLLGASGSVETIFTVMACKTALVPPTINCHNPDTRLGLNYVQNSAEAWRSKDIVRRVALTNSFGFGGTNACLCIGSYS</sequence>
<keyword evidence="4 17" id="KW-0808">Transferase</keyword>
<evidence type="ECO:0000256" key="11">
    <source>
        <dbReference type="ARBA" id="ARBA00047578"/>
    </source>
</evidence>
<comment type="catalytic activity">
    <reaction evidence="11">
        <text>dodecanoyl-[ACP] + malonyl-[ACP] + H(+) = 3-oxotetradecanoyl-[ACP] + holo-[ACP] + CO2</text>
        <dbReference type="Rhea" id="RHEA:41884"/>
        <dbReference type="Rhea" id="RHEA-COMP:9623"/>
        <dbReference type="Rhea" id="RHEA-COMP:9644"/>
        <dbReference type="Rhea" id="RHEA-COMP:9645"/>
        <dbReference type="Rhea" id="RHEA-COMP:9685"/>
        <dbReference type="ChEBI" id="CHEBI:15378"/>
        <dbReference type="ChEBI" id="CHEBI:16526"/>
        <dbReference type="ChEBI" id="CHEBI:64479"/>
        <dbReference type="ChEBI" id="CHEBI:65264"/>
        <dbReference type="ChEBI" id="CHEBI:78449"/>
        <dbReference type="ChEBI" id="CHEBI:78473"/>
    </reaction>
    <physiologicalReaction direction="left-to-right" evidence="11">
        <dbReference type="Rhea" id="RHEA:41885"/>
    </physiologicalReaction>
</comment>
<comment type="catalytic activity">
    <reaction evidence="14">
        <text>butanoyl-[ACP] + malonyl-[ACP] + H(+) = 3-oxohexanoyl-[ACP] + holo-[ACP] + CO2</text>
        <dbReference type="Rhea" id="RHEA:41820"/>
        <dbReference type="Rhea" id="RHEA-COMP:9623"/>
        <dbReference type="Rhea" id="RHEA-COMP:9628"/>
        <dbReference type="Rhea" id="RHEA-COMP:9629"/>
        <dbReference type="Rhea" id="RHEA-COMP:9685"/>
        <dbReference type="ChEBI" id="CHEBI:15378"/>
        <dbReference type="ChEBI" id="CHEBI:16526"/>
        <dbReference type="ChEBI" id="CHEBI:64479"/>
        <dbReference type="ChEBI" id="CHEBI:78449"/>
        <dbReference type="ChEBI" id="CHEBI:78454"/>
        <dbReference type="ChEBI" id="CHEBI:78456"/>
    </reaction>
    <physiologicalReaction direction="left-to-right" evidence="14">
        <dbReference type="Rhea" id="RHEA:41821"/>
    </physiologicalReaction>
</comment>
<dbReference type="CDD" id="cd00834">
    <property type="entry name" value="KAS_I_II"/>
    <property type="match status" value="1"/>
</dbReference>
<dbReference type="InterPro" id="IPR014031">
    <property type="entry name" value="Ketoacyl_synth_C"/>
</dbReference>
<comment type="catalytic activity">
    <reaction evidence="10">
        <text>tetradecanoyl-[ACP] + malonyl-[ACP] + H(+) = 3-oxohexadecanoyl-[ACP] + holo-[ACP] + CO2</text>
        <dbReference type="Rhea" id="RHEA:41900"/>
        <dbReference type="Rhea" id="RHEA-COMP:9623"/>
        <dbReference type="Rhea" id="RHEA-COMP:9648"/>
        <dbReference type="Rhea" id="RHEA-COMP:9649"/>
        <dbReference type="Rhea" id="RHEA-COMP:9685"/>
        <dbReference type="ChEBI" id="CHEBI:15378"/>
        <dbReference type="ChEBI" id="CHEBI:16526"/>
        <dbReference type="ChEBI" id="CHEBI:64479"/>
        <dbReference type="ChEBI" id="CHEBI:78449"/>
        <dbReference type="ChEBI" id="CHEBI:78477"/>
        <dbReference type="ChEBI" id="CHEBI:78478"/>
    </reaction>
    <physiologicalReaction direction="left-to-right" evidence="10">
        <dbReference type="Rhea" id="RHEA:41901"/>
    </physiologicalReaction>
</comment>
<dbReference type="EMBL" id="JAODUO010000593">
    <property type="protein sequence ID" value="KAK2177511.1"/>
    <property type="molecule type" value="Genomic_DNA"/>
</dbReference>
<comment type="similarity">
    <text evidence="2 17 19">Belongs to the thiolase-like superfamily. Beta-ketoacyl-ACP synthases family.</text>
</comment>
<dbReference type="InterPro" id="IPR017568">
    <property type="entry name" value="3-oxoacyl-ACP_synth-2"/>
</dbReference>
<evidence type="ECO:0000256" key="8">
    <source>
        <dbReference type="ARBA" id="ARBA00023315"/>
    </source>
</evidence>
<dbReference type="InterPro" id="IPR016039">
    <property type="entry name" value="Thiolase-like"/>
</dbReference>
<dbReference type="Gene3D" id="3.40.47.10">
    <property type="match status" value="2"/>
</dbReference>
<keyword evidence="3 17" id="KW-0444">Lipid biosynthesis</keyword>
<keyword evidence="5" id="KW-0276">Fatty acid metabolism</keyword>
<dbReference type="InterPro" id="IPR020841">
    <property type="entry name" value="PKS_Beta-ketoAc_synthase_dom"/>
</dbReference>
<dbReference type="GO" id="GO:0006633">
    <property type="term" value="P:fatty acid biosynthetic process"/>
    <property type="evidence" value="ECO:0007669"/>
    <property type="project" value="UniProtKB-KW"/>
</dbReference>
<comment type="function">
    <text evidence="16">May play a role in the biosynthesis of lipoic acid as well as longer chain fatty acids required for optimal mitochondrial function.</text>
</comment>
<dbReference type="PROSITE" id="PS52004">
    <property type="entry name" value="KS3_2"/>
    <property type="match status" value="1"/>
</dbReference>
<evidence type="ECO:0000256" key="14">
    <source>
        <dbReference type="ARBA" id="ARBA00049449"/>
    </source>
</evidence>
<feature type="active site" description="For beta-ketoacyl synthase activity" evidence="18">
    <location>
        <position position="188"/>
    </location>
</feature>
<evidence type="ECO:0000256" key="13">
    <source>
        <dbReference type="ARBA" id="ARBA00049109"/>
    </source>
</evidence>
<dbReference type="PROSITE" id="PS00606">
    <property type="entry name" value="KS3_1"/>
    <property type="match status" value="1"/>
</dbReference>
<dbReference type="SUPFAM" id="SSF53901">
    <property type="entry name" value="Thiolase-like"/>
    <property type="match status" value="2"/>
</dbReference>
<evidence type="ECO:0000256" key="5">
    <source>
        <dbReference type="ARBA" id="ARBA00022832"/>
    </source>
</evidence>
<evidence type="ECO:0000259" key="20">
    <source>
        <dbReference type="PROSITE" id="PS52004"/>
    </source>
</evidence>
<evidence type="ECO:0000256" key="7">
    <source>
        <dbReference type="ARBA" id="ARBA00023160"/>
    </source>
</evidence>
<comment type="caution">
    <text evidence="21">The sequence shown here is derived from an EMBL/GenBank/DDBJ whole genome shotgun (WGS) entry which is preliminary data.</text>
</comment>
<dbReference type="GO" id="GO:0004315">
    <property type="term" value="F:3-oxoacyl-[acyl-carrier-protein] synthase activity"/>
    <property type="evidence" value="ECO:0007669"/>
    <property type="project" value="UniProtKB-EC"/>
</dbReference>
<protein>
    <recommendedName>
        <fullName evidence="17">3-oxoacyl-[acyl-carrier-protein] synthase</fullName>
    </recommendedName>
</protein>
<evidence type="ECO:0000256" key="3">
    <source>
        <dbReference type="ARBA" id="ARBA00022516"/>
    </source>
</evidence>
<dbReference type="NCBIfam" id="TIGR03150">
    <property type="entry name" value="fabF"/>
    <property type="match status" value="1"/>
</dbReference>
<evidence type="ECO:0000256" key="17">
    <source>
        <dbReference type="PIRNR" id="PIRNR000447"/>
    </source>
</evidence>
<name>A0AAD9KU42_RIDPI</name>
<dbReference type="GO" id="GO:0005739">
    <property type="term" value="C:mitochondrion"/>
    <property type="evidence" value="ECO:0007669"/>
    <property type="project" value="TreeGrafter"/>
</dbReference>
<comment type="catalytic activity">
    <reaction evidence="13">
        <text>decanoyl-[ACP] + malonyl-[ACP] + H(+) = 3-oxododecanoyl-[ACP] + holo-[ACP] + CO2</text>
        <dbReference type="Rhea" id="RHEA:41868"/>
        <dbReference type="Rhea" id="RHEA-COMP:9623"/>
        <dbReference type="Rhea" id="RHEA-COMP:9640"/>
        <dbReference type="Rhea" id="RHEA-COMP:9641"/>
        <dbReference type="Rhea" id="RHEA-COMP:9685"/>
        <dbReference type="ChEBI" id="CHEBI:15378"/>
        <dbReference type="ChEBI" id="CHEBI:16526"/>
        <dbReference type="ChEBI" id="CHEBI:64479"/>
        <dbReference type="ChEBI" id="CHEBI:78449"/>
        <dbReference type="ChEBI" id="CHEBI:78468"/>
        <dbReference type="ChEBI" id="CHEBI:78469"/>
    </reaction>
    <physiologicalReaction direction="left-to-right" evidence="13">
        <dbReference type="Rhea" id="RHEA:41869"/>
    </physiologicalReaction>
</comment>
<organism evidence="21 22">
    <name type="scientific">Ridgeia piscesae</name>
    <name type="common">Tubeworm</name>
    <dbReference type="NCBI Taxonomy" id="27915"/>
    <lineage>
        <taxon>Eukaryota</taxon>
        <taxon>Metazoa</taxon>
        <taxon>Spiralia</taxon>
        <taxon>Lophotrochozoa</taxon>
        <taxon>Annelida</taxon>
        <taxon>Polychaeta</taxon>
        <taxon>Sedentaria</taxon>
        <taxon>Canalipalpata</taxon>
        <taxon>Sabellida</taxon>
        <taxon>Siboglinidae</taxon>
        <taxon>Ridgeia</taxon>
    </lineage>
</organism>
<evidence type="ECO:0000256" key="6">
    <source>
        <dbReference type="ARBA" id="ARBA00023098"/>
    </source>
</evidence>
<evidence type="ECO:0000256" key="19">
    <source>
        <dbReference type="RuleBase" id="RU003694"/>
    </source>
</evidence>
<evidence type="ECO:0000256" key="4">
    <source>
        <dbReference type="ARBA" id="ARBA00022679"/>
    </source>
</evidence>
<evidence type="ECO:0000256" key="18">
    <source>
        <dbReference type="PIRSR" id="PIRSR000447-1"/>
    </source>
</evidence>
<dbReference type="Proteomes" id="UP001209878">
    <property type="component" value="Unassembled WGS sequence"/>
</dbReference>
<dbReference type="Pfam" id="PF00109">
    <property type="entry name" value="ketoacyl-synt"/>
    <property type="match status" value="1"/>
</dbReference>
<evidence type="ECO:0000313" key="22">
    <source>
        <dbReference type="Proteomes" id="UP001209878"/>
    </source>
</evidence>
<keyword evidence="8" id="KW-0012">Acyltransferase</keyword>
<comment type="catalytic activity">
    <reaction evidence="15">
        <text>octanoyl-[ACP] + malonyl-[ACP] + H(+) = 3-oxodecanoyl-[ACP] + holo-[ACP] + CO2</text>
        <dbReference type="Rhea" id="RHEA:41852"/>
        <dbReference type="Rhea" id="RHEA-COMP:9623"/>
        <dbReference type="Rhea" id="RHEA-COMP:9636"/>
        <dbReference type="Rhea" id="RHEA-COMP:9637"/>
        <dbReference type="Rhea" id="RHEA-COMP:9685"/>
        <dbReference type="ChEBI" id="CHEBI:15378"/>
        <dbReference type="ChEBI" id="CHEBI:16526"/>
        <dbReference type="ChEBI" id="CHEBI:64479"/>
        <dbReference type="ChEBI" id="CHEBI:78449"/>
        <dbReference type="ChEBI" id="CHEBI:78463"/>
        <dbReference type="ChEBI" id="CHEBI:78464"/>
    </reaction>
    <physiologicalReaction direction="left-to-right" evidence="15">
        <dbReference type="Rhea" id="RHEA:41853"/>
    </physiologicalReaction>
</comment>
<comment type="catalytic activity">
    <reaction evidence="12">
        <text>a fatty acyl-[ACP] + malonyl-[ACP] + H(+) = a 3-oxoacyl-[ACP] + holo-[ACP] + CO2</text>
        <dbReference type="Rhea" id="RHEA:22836"/>
        <dbReference type="Rhea" id="RHEA-COMP:9623"/>
        <dbReference type="Rhea" id="RHEA-COMP:9685"/>
        <dbReference type="Rhea" id="RHEA-COMP:9916"/>
        <dbReference type="Rhea" id="RHEA-COMP:14125"/>
        <dbReference type="ChEBI" id="CHEBI:15378"/>
        <dbReference type="ChEBI" id="CHEBI:16526"/>
        <dbReference type="ChEBI" id="CHEBI:64479"/>
        <dbReference type="ChEBI" id="CHEBI:78449"/>
        <dbReference type="ChEBI" id="CHEBI:78776"/>
        <dbReference type="ChEBI" id="CHEBI:138651"/>
        <dbReference type="EC" id="2.3.1.41"/>
    </reaction>
    <physiologicalReaction direction="left-to-right" evidence="12">
        <dbReference type="Rhea" id="RHEA:22837"/>
    </physiologicalReaction>
</comment>
<dbReference type="InterPro" id="IPR018201">
    <property type="entry name" value="Ketoacyl_synth_AS"/>
</dbReference>
<evidence type="ECO:0000256" key="15">
    <source>
        <dbReference type="ARBA" id="ARBA00049533"/>
    </source>
</evidence>
<feature type="domain" description="Ketosynthase family 3 (KS3)" evidence="20">
    <location>
        <begin position="19"/>
        <end position="441"/>
    </location>
</feature>
<gene>
    <name evidence="21" type="ORF">NP493_594g01007</name>
</gene>
<dbReference type="AlphaFoldDB" id="A0AAD9KU42"/>
<evidence type="ECO:0000256" key="1">
    <source>
        <dbReference type="ARBA" id="ARBA00005194"/>
    </source>
</evidence>
<dbReference type="InterPro" id="IPR000794">
    <property type="entry name" value="Beta-ketoacyl_synthase"/>
</dbReference>
<dbReference type="NCBIfam" id="NF005589">
    <property type="entry name" value="PRK07314.1"/>
    <property type="match status" value="1"/>
</dbReference>
<comment type="pathway">
    <text evidence="1">Lipid metabolism; fatty acid biosynthesis.</text>
</comment>
<evidence type="ECO:0000256" key="9">
    <source>
        <dbReference type="ARBA" id="ARBA00047394"/>
    </source>
</evidence>
<accession>A0AAD9KU42</accession>
<evidence type="ECO:0000256" key="16">
    <source>
        <dbReference type="ARBA" id="ARBA00054575"/>
    </source>
</evidence>
<keyword evidence="6" id="KW-0443">Lipid metabolism</keyword>
<dbReference type="InterPro" id="IPR014030">
    <property type="entry name" value="Ketoacyl_synth_N"/>
</dbReference>
<evidence type="ECO:0000256" key="10">
    <source>
        <dbReference type="ARBA" id="ARBA00047451"/>
    </source>
</evidence>
<proteinExistence type="inferred from homology"/>
<dbReference type="PANTHER" id="PTHR11712:SF336">
    <property type="entry name" value="3-OXOACYL-[ACYL-CARRIER-PROTEIN] SYNTHASE, MITOCHONDRIAL"/>
    <property type="match status" value="1"/>
</dbReference>
<evidence type="ECO:0000256" key="2">
    <source>
        <dbReference type="ARBA" id="ARBA00008467"/>
    </source>
</evidence>
<comment type="catalytic activity">
    <reaction evidence="9">
        <text>hexanoyl-[ACP] + malonyl-[ACP] + H(+) = 3-oxooctanoyl-[ACP] + holo-[ACP] + CO2</text>
        <dbReference type="Rhea" id="RHEA:41836"/>
        <dbReference type="Rhea" id="RHEA-COMP:9623"/>
        <dbReference type="Rhea" id="RHEA-COMP:9632"/>
        <dbReference type="Rhea" id="RHEA-COMP:9633"/>
        <dbReference type="Rhea" id="RHEA-COMP:9685"/>
        <dbReference type="ChEBI" id="CHEBI:15378"/>
        <dbReference type="ChEBI" id="CHEBI:16526"/>
        <dbReference type="ChEBI" id="CHEBI:64479"/>
        <dbReference type="ChEBI" id="CHEBI:78449"/>
        <dbReference type="ChEBI" id="CHEBI:78459"/>
        <dbReference type="ChEBI" id="CHEBI:78460"/>
    </reaction>
    <physiologicalReaction direction="left-to-right" evidence="9">
        <dbReference type="Rhea" id="RHEA:41837"/>
    </physiologicalReaction>
</comment>
<dbReference type="FunFam" id="3.40.47.10:FF:000015">
    <property type="entry name" value="3-oxoacyl-[acyl-carrier-protein] synthase, mitochondrial"/>
    <property type="match status" value="1"/>
</dbReference>
<evidence type="ECO:0000313" key="21">
    <source>
        <dbReference type="EMBL" id="KAK2177511.1"/>
    </source>
</evidence>
<keyword evidence="22" id="KW-1185">Reference proteome</keyword>
<dbReference type="Pfam" id="PF02801">
    <property type="entry name" value="Ketoacyl-synt_C"/>
    <property type="match status" value="1"/>
</dbReference>
<dbReference type="FunFam" id="3.40.47.10:FF:000024">
    <property type="entry name" value="3-oxoacyl-[acyl-carrier-protein] synthase, mitochondrial"/>
    <property type="match status" value="1"/>
</dbReference>
<reference evidence="21" key="1">
    <citation type="journal article" date="2023" name="Mol. Biol. Evol.">
        <title>Third-Generation Sequencing Reveals the Adaptive Role of the Epigenome in Three Deep-Sea Polychaetes.</title>
        <authorList>
            <person name="Perez M."/>
            <person name="Aroh O."/>
            <person name="Sun Y."/>
            <person name="Lan Y."/>
            <person name="Juniper S.K."/>
            <person name="Young C.R."/>
            <person name="Angers B."/>
            <person name="Qian P.Y."/>
        </authorList>
    </citation>
    <scope>NUCLEOTIDE SEQUENCE</scope>
    <source>
        <strain evidence="21">R07B-5</strain>
    </source>
</reference>
<dbReference type="PIRSF" id="PIRSF000447">
    <property type="entry name" value="KAS_II"/>
    <property type="match status" value="1"/>
</dbReference>
<dbReference type="PANTHER" id="PTHR11712">
    <property type="entry name" value="POLYKETIDE SYNTHASE-RELATED"/>
    <property type="match status" value="1"/>
</dbReference>
<evidence type="ECO:0000256" key="12">
    <source>
        <dbReference type="ARBA" id="ARBA00048506"/>
    </source>
</evidence>
<keyword evidence="7 17" id="KW-0275">Fatty acid biosynthesis</keyword>